<evidence type="ECO:0000313" key="1">
    <source>
        <dbReference type="EMBL" id="AJE83581.1"/>
    </source>
</evidence>
<sequence length="101" mass="11284">MDYYVPHYVPSPKEPAVDLEFWDPDGRKEAAAVGQELVNALDELGIALDDIEIREPCSHCRRQDYLLSLGTINLATAREWAELLRKLAPFGDENAQGAGTR</sequence>
<dbReference type="AlphaFoldDB" id="A0A0B5EY71"/>
<keyword evidence="2" id="KW-1185">Reference proteome</keyword>
<accession>A0A0B5EY71</accession>
<dbReference type="KEGG" id="sals:SLNWT_3205"/>
<organism evidence="1 2">
    <name type="scientific">Streptomyces albus (strain ATCC 21838 / DSM 41398 / FERM P-419 / JCM 4703 / NBRC 107858)</name>
    <dbReference type="NCBI Taxonomy" id="1081613"/>
    <lineage>
        <taxon>Bacteria</taxon>
        <taxon>Bacillati</taxon>
        <taxon>Actinomycetota</taxon>
        <taxon>Actinomycetes</taxon>
        <taxon>Kitasatosporales</taxon>
        <taxon>Streptomycetaceae</taxon>
        <taxon>Streptomyces</taxon>
    </lineage>
</organism>
<proteinExistence type="predicted"/>
<name>A0A0B5EY71_STRA4</name>
<gene>
    <name evidence="1" type="ORF">SLNWT_3205</name>
</gene>
<evidence type="ECO:0000313" key="2">
    <source>
        <dbReference type="Proteomes" id="UP000031523"/>
    </source>
</evidence>
<reference evidence="1 2" key="1">
    <citation type="submission" date="2015-01" db="EMBL/GenBank/DDBJ databases">
        <title>Enhanced salinomycin production by adjusting the supply of polyketide extender units in Streptomyce albus DSM 41398.</title>
        <authorList>
            <person name="Lu C."/>
        </authorList>
    </citation>
    <scope>NUCLEOTIDE SEQUENCE [LARGE SCALE GENOMIC DNA]</scope>
    <source>
        <strain evidence="2">ATCC 21838 / DSM 41398 / FERM P-419 / JCM 4703 / NBRC 107858</strain>
    </source>
</reference>
<protein>
    <submittedName>
        <fullName evidence="1">Uncharacterized protein</fullName>
    </submittedName>
</protein>
<dbReference type="Proteomes" id="UP000031523">
    <property type="component" value="Chromosome"/>
</dbReference>
<dbReference type="EMBL" id="CP010519">
    <property type="protein sequence ID" value="AJE83581.1"/>
    <property type="molecule type" value="Genomic_DNA"/>
</dbReference>